<proteinExistence type="predicted"/>
<keyword evidence="2" id="KW-1133">Transmembrane helix</keyword>
<feature type="signal peptide" evidence="3">
    <location>
        <begin position="1"/>
        <end position="21"/>
    </location>
</feature>
<evidence type="ECO:0000256" key="1">
    <source>
        <dbReference type="SAM" id="MobiDB-lite"/>
    </source>
</evidence>
<dbReference type="SUPFAM" id="SSF48208">
    <property type="entry name" value="Six-hairpin glycosidases"/>
    <property type="match status" value="1"/>
</dbReference>
<dbReference type="Gene3D" id="1.50.10.20">
    <property type="match status" value="1"/>
</dbReference>
<keyword evidence="5" id="KW-1185">Reference proteome</keyword>
<evidence type="ECO:0000256" key="3">
    <source>
        <dbReference type="SAM" id="SignalP"/>
    </source>
</evidence>
<feature type="compositionally biased region" description="Basic and acidic residues" evidence="1">
    <location>
        <begin position="496"/>
        <end position="527"/>
    </location>
</feature>
<feature type="region of interest" description="Disordered" evidence="1">
    <location>
        <begin position="364"/>
        <end position="383"/>
    </location>
</feature>
<accession>A0ABR3AF83</accession>
<keyword evidence="2" id="KW-0812">Transmembrane</keyword>
<feature type="compositionally biased region" description="Polar residues" evidence="1">
    <location>
        <begin position="581"/>
        <end position="590"/>
    </location>
</feature>
<dbReference type="InterPro" id="IPR005198">
    <property type="entry name" value="Glyco_hydro_76"/>
</dbReference>
<evidence type="ECO:0008006" key="6">
    <source>
        <dbReference type="Google" id="ProtNLM"/>
    </source>
</evidence>
<gene>
    <name evidence="4" type="ORF">AAF712_000912</name>
</gene>
<feature type="region of interest" description="Disordered" evidence="1">
    <location>
        <begin position="494"/>
        <end position="528"/>
    </location>
</feature>
<dbReference type="InterPro" id="IPR008928">
    <property type="entry name" value="6-hairpin_glycosidase_sf"/>
</dbReference>
<feature type="chain" id="PRO_5047404199" description="Glycoside hydrolase family 76 protein" evidence="3">
    <location>
        <begin position="22"/>
        <end position="590"/>
    </location>
</feature>
<comment type="caution">
    <text evidence="4">The sequence shown here is derived from an EMBL/GenBank/DDBJ whole genome shotgun (WGS) entry which is preliminary data.</text>
</comment>
<feature type="region of interest" description="Disordered" evidence="1">
    <location>
        <begin position="566"/>
        <end position="590"/>
    </location>
</feature>
<organism evidence="4 5">
    <name type="scientific">Marasmius tenuissimus</name>
    <dbReference type="NCBI Taxonomy" id="585030"/>
    <lineage>
        <taxon>Eukaryota</taxon>
        <taxon>Fungi</taxon>
        <taxon>Dikarya</taxon>
        <taxon>Basidiomycota</taxon>
        <taxon>Agaricomycotina</taxon>
        <taxon>Agaricomycetes</taxon>
        <taxon>Agaricomycetidae</taxon>
        <taxon>Agaricales</taxon>
        <taxon>Marasmiineae</taxon>
        <taxon>Marasmiaceae</taxon>
        <taxon>Marasmius</taxon>
    </lineage>
</organism>
<evidence type="ECO:0000313" key="5">
    <source>
        <dbReference type="Proteomes" id="UP001437256"/>
    </source>
</evidence>
<evidence type="ECO:0000313" key="4">
    <source>
        <dbReference type="EMBL" id="KAL0071989.1"/>
    </source>
</evidence>
<keyword evidence="2" id="KW-0472">Membrane</keyword>
<sequence length="590" mass="64721">MLVASAFVYITSLILAITTNAQTATFDPNPAWKDKDIIISTKERIDIARNAIDKAITMTVDANEQIKFDDDNYGSIGRLFSQMAQFDMLTNQTIYKQRLLTYFPQAEKFQPGFIDLAMNCGLSFSIAATQAFRAYSDQSFLAWAELAWRGGEIFTLKEEQLQTGKVDRRNITISPSCNGLSTAGGTFWVDRPNDSYVNSLGTGASSVLAEATKNSTYVEFGLKSRQFYRYHLRNPKGTILDGKHLDGCAPGTRAYPANSGLMIEGLAVLLSVSDQDTADISSELLEIVNNTVSSAIWYSQEGILTADISTQASIELVGQYVVRGLAATYDRNTTRSSLRTFIREYLGVQYNAVLNNARGQGSDNDTYSIPWTSSQGPSSSRKVSLDTQVNALTMLVAGIPIQNDPSDPPVQNDPSDPPGAPEPQVTSTESKGGPSNWGAIVGAVLGGLATVCLLIVLVLWLVRRRRKSTNSTGVMNAIPLPTESANQNQIEPFTVTEKDVSRDVPDGELASKDHRPPPSRHESRDLSDFSSTYLEDTHSIANSSRALSMVSTARIFDLLNRRLRGVEWPEDEQPPDYISRNPPSSYRSTE</sequence>
<feature type="transmembrane region" description="Helical" evidence="2">
    <location>
        <begin position="437"/>
        <end position="462"/>
    </location>
</feature>
<reference evidence="4 5" key="1">
    <citation type="submission" date="2024-05" db="EMBL/GenBank/DDBJ databases">
        <title>A draft genome resource for the thread blight pathogen Marasmius tenuissimus strain MS-2.</title>
        <authorList>
            <person name="Yulfo-Soto G.E."/>
            <person name="Baruah I.K."/>
            <person name="Amoako-Attah I."/>
            <person name="Bukari Y."/>
            <person name="Meinhardt L.W."/>
            <person name="Bailey B.A."/>
            <person name="Cohen S.P."/>
        </authorList>
    </citation>
    <scope>NUCLEOTIDE SEQUENCE [LARGE SCALE GENOMIC DNA]</scope>
    <source>
        <strain evidence="4 5">MS-2</strain>
    </source>
</reference>
<protein>
    <recommendedName>
        <fullName evidence="6">Glycoside hydrolase family 76 protein</fullName>
    </recommendedName>
</protein>
<name>A0ABR3AF83_9AGAR</name>
<evidence type="ECO:0000256" key="2">
    <source>
        <dbReference type="SAM" id="Phobius"/>
    </source>
</evidence>
<keyword evidence="3" id="KW-0732">Signal</keyword>
<dbReference type="Pfam" id="PF03663">
    <property type="entry name" value="Glyco_hydro_76"/>
    <property type="match status" value="1"/>
</dbReference>
<dbReference type="EMBL" id="JBBXMP010000002">
    <property type="protein sequence ID" value="KAL0071989.1"/>
    <property type="molecule type" value="Genomic_DNA"/>
</dbReference>
<dbReference type="Proteomes" id="UP001437256">
    <property type="component" value="Unassembled WGS sequence"/>
</dbReference>
<feature type="region of interest" description="Disordered" evidence="1">
    <location>
        <begin position="400"/>
        <end position="434"/>
    </location>
</feature>